<feature type="transmembrane region" description="Helical" evidence="1">
    <location>
        <begin position="737"/>
        <end position="760"/>
    </location>
</feature>
<feature type="transmembrane region" description="Helical" evidence="1">
    <location>
        <begin position="798"/>
        <end position="818"/>
    </location>
</feature>
<evidence type="ECO:0000313" key="3">
    <source>
        <dbReference type="EMBL" id="ABW30907.1"/>
    </source>
</evidence>
<dbReference type="Proteomes" id="UP000000268">
    <property type="component" value="Chromosome"/>
</dbReference>
<feature type="domain" description="CHASE2" evidence="2">
    <location>
        <begin position="417"/>
        <end position="761"/>
    </location>
</feature>
<dbReference type="OrthoDB" id="444941at2"/>
<feature type="transmembrane region" description="Helical" evidence="1">
    <location>
        <begin position="772"/>
        <end position="792"/>
    </location>
</feature>
<name>B0C2L9_ACAM1</name>
<protein>
    <recommendedName>
        <fullName evidence="2">CHASE2 domain-containing protein</fullName>
    </recommendedName>
</protein>
<keyword evidence="1" id="KW-0812">Transmembrane</keyword>
<dbReference type="SMART" id="SM01080">
    <property type="entry name" value="CHASE2"/>
    <property type="match status" value="1"/>
</dbReference>
<dbReference type="KEGG" id="amr:AM1_5971"/>
<dbReference type="HOGENOM" id="CLU_338568_0_0_3"/>
<sequence length="823" mass="92017">MSSSHPSFRLKVQQIGQACVFDLSWGQGQHLSAQVEYPTALTKAYQTWLRAYLNFYKAIAHPEPVTPIRGRMEAQGRLTPIGVDWQSELVRTEALLTEQFQLWLRGAALFELRTAITKSAQAAPNLKTDVYLVCDPIDLARLPWETWELGTEADDNIRIARCPVNVRRAAQMAPPRRRRRTRVLAIMGDESGLDFQADLAAITSLAAQAEVKFVGWQPQISIPELKQQICEAISDPQGWDILFFAGHSNETMLTGGELAIAPGEVVTIKEIKPYLEKLQARGLQLAIFNSCSGLSIAAALIDLGLSQVAVMREPIHNQVAQVFLGQFLHHLSQYVDAHDALRLASQDLKLEQSLSFPSAYLVPSFFRHPETESFRLVPSSWRQNLKAWLPTRYEGIALGLLVGLSLWPPLQSVLLDYRLWTQAIYRDLTGQVPAAVETPPVLLVQIDSESIRRSQMSQPVPMDRAYLAGLIDRLVDLDARIIGIDYLFDRQQPEKDQVLGQSIRSAIDRKKVWFVFASISDPINGDVGVNPETGIAEPEWSLEGNVNAFPTHVKLPHSFKSCEQSCPFGYLLSLLSAYSQEFPDNNQIRPSMQGQEVLQSRLMTNLQSDSQEEGKISILKEFTSHPVTTGASYLGQLWFRPIIDFSIPANRVFQRIPAWQLNGLAAFGEKADFSNQVVILAPGGYDGVLDNFAVPKAMAYWQVRERGVGKANTEGLSVYTGGEAHAYMFQHFLTQRLVVPIPTVIMVFVLALLAKGFVLLVDRRIILPVNRVHLILSLLVLTGGYVMISWQFFVGAAILIPCLFPLASVWIVSFSHYWGRDYA</sequence>
<evidence type="ECO:0000256" key="1">
    <source>
        <dbReference type="SAM" id="Phobius"/>
    </source>
</evidence>
<proteinExistence type="predicted"/>
<keyword evidence="1" id="KW-1133">Transmembrane helix</keyword>
<evidence type="ECO:0000313" key="4">
    <source>
        <dbReference type="Proteomes" id="UP000000268"/>
    </source>
</evidence>
<reference evidence="3 4" key="1">
    <citation type="journal article" date="2008" name="Proc. Natl. Acad. Sci. U.S.A.">
        <title>Niche adaptation and genome expansion in the chlorophyll d-producing cyanobacterium Acaryochloris marina.</title>
        <authorList>
            <person name="Swingley W.D."/>
            <person name="Chen M."/>
            <person name="Cheung P.C."/>
            <person name="Conrad A.L."/>
            <person name="Dejesa L.C."/>
            <person name="Hao J."/>
            <person name="Honchak B.M."/>
            <person name="Karbach L.E."/>
            <person name="Kurdoglu A."/>
            <person name="Lahiri S."/>
            <person name="Mastrian S.D."/>
            <person name="Miyashita H."/>
            <person name="Page L."/>
            <person name="Ramakrishna P."/>
            <person name="Satoh S."/>
            <person name="Sattley W.M."/>
            <person name="Shimada Y."/>
            <person name="Taylor H.L."/>
            <person name="Tomo T."/>
            <person name="Tsuchiya T."/>
            <person name="Wang Z.T."/>
            <person name="Raymond J."/>
            <person name="Mimuro M."/>
            <person name="Blankenship R.E."/>
            <person name="Touchman J.W."/>
        </authorList>
    </citation>
    <scope>NUCLEOTIDE SEQUENCE [LARGE SCALE GENOMIC DNA]</scope>
    <source>
        <strain evidence="4">MBIC 11017</strain>
    </source>
</reference>
<organism evidence="3 4">
    <name type="scientific">Acaryochloris marina (strain MBIC 11017)</name>
    <dbReference type="NCBI Taxonomy" id="329726"/>
    <lineage>
        <taxon>Bacteria</taxon>
        <taxon>Bacillati</taxon>
        <taxon>Cyanobacteriota</taxon>
        <taxon>Cyanophyceae</taxon>
        <taxon>Acaryochloridales</taxon>
        <taxon>Acaryochloridaceae</taxon>
        <taxon>Acaryochloris</taxon>
    </lineage>
</organism>
<accession>B0C2L9</accession>
<evidence type="ECO:0000259" key="2">
    <source>
        <dbReference type="SMART" id="SM01080"/>
    </source>
</evidence>
<dbReference type="EMBL" id="CP000828">
    <property type="protein sequence ID" value="ABW30907.1"/>
    <property type="molecule type" value="Genomic_DNA"/>
</dbReference>
<dbReference type="AlphaFoldDB" id="B0C2L9"/>
<gene>
    <name evidence="3" type="ordered locus">AM1_5971</name>
</gene>
<dbReference type="Pfam" id="PF12770">
    <property type="entry name" value="CHAT"/>
    <property type="match status" value="1"/>
</dbReference>
<dbReference type="RefSeq" id="WP_012166109.1">
    <property type="nucleotide sequence ID" value="NC_009925.1"/>
</dbReference>
<dbReference type="InterPro" id="IPR024983">
    <property type="entry name" value="CHAT_dom"/>
</dbReference>
<dbReference type="eggNOG" id="COG4252">
    <property type="taxonomic scope" value="Bacteria"/>
</dbReference>
<dbReference type="Pfam" id="PF05226">
    <property type="entry name" value="CHASE2"/>
    <property type="match status" value="1"/>
</dbReference>
<keyword evidence="4" id="KW-1185">Reference proteome</keyword>
<dbReference type="STRING" id="329726.AM1_5971"/>
<keyword evidence="1" id="KW-0472">Membrane</keyword>
<dbReference type="InterPro" id="IPR007890">
    <property type="entry name" value="CHASE2"/>
</dbReference>